<evidence type="ECO:0000313" key="3">
    <source>
        <dbReference type="Proteomes" id="UP001162834"/>
    </source>
</evidence>
<dbReference type="Proteomes" id="UP001162834">
    <property type="component" value="Chromosome"/>
</dbReference>
<keyword evidence="3" id="KW-1185">Reference proteome</keyword>
<feature type="chain" id="PRO_5039397640" description="DUF3224 domain-containing protein" evidence="1">
    <location>
        <begin position="30"/>
        <end position="156"/>
    </location>
</feature>
<keyword evidence="1" id="KW-0732">Signal</keyword>
<gene>
    <name evidence="2" type="ORF">DSM104329_03476</name>
</gene>
<name>A0A9E7C1U7_9ACTN</name>
<evidence type="ECO:0000256" key="1">
    <source>
        <dbReference type="SAM" id="SignalP"/>
    </source>
</evidence>
<proteinExistence type="predicted"/>
<dbReference type="KEGG" id="sbae:DSM104329_03476"/>
<dbReference type="InterPro" id="IPR023159">
    <property type="entry name" value="SO1590-like_sf"/>
</dbReference>
<dbReference type="Pfam" id="PF11528">
    <property type="entry name" value="DUF3224"/>
    <property type="match status" value="1"/>
</dbReference>
<sequence>MRHRRSWTAVLLVCGLLLSMVLGAGLASAAPRRDAAGAIHVVSNVVDASSQAGRNTKIEATAHVVFTGNFAGTAVEIYSAVIHPSGKTNLHGRGFFTGTVDGRTGTFEYVFHGDENGGMIVIDHASGGLSGLSGQARYEPVGPADFTYSGHFQFAP</sequence>
<accession>A0A9E7C1U7</accession>
<reference evidence="2" key="1">
    <citation type="journal article" date="2022" name="Int. J. Syst. Evol. Microbiol.">
        <title>Pseudomonas aegrilactucae sp. nov. and Pseudomonas morbosilactucae sp. nov., pathogens causing bacterial rot of lettuce in Japan.</title>
        <authorList>
            <person name="Sawada H."/>
            <person name="Fujikawa T."/>
            <person name="Satou M."/>
        </authorList>
    </citation>
    <scope>NUCLEOTIDE SEQUENCE</scope>
    <source>
        <strain evidence="2">0166_1</strain>
    </source>
</reference>
<dbReference type="EMBL" id="CP087164">
    <property type="protein sequence ID" value="UGS37064.1"/>
    <property type="molecule type" value="Genomic_DNA"/>
</dbReference>
<dbReference type="Gene3D" id="2.40.350.10">
    <property type="entry name" value="SO1590-like"/>
    <property type="match status" value="1"/>
</dbReference>
<dbReference type="SUPFAM" id="SSF159238">
    <property type="entry name" value="SO1590-like"/>
    <property type="match status" value="1"/>
</dbReference>
<organism evidence="2 3">
    <name type="scientific">Capillimicrobium parvum</name>
    <dbReference type="NCBI Taxonomy" id="2884022"/>
    <lineage>
        <taxon>Bacteria</taxon>
        <taxon>Bacillati</taxon>
        <taxon>Actinomycetota</taxon>
        <taxon>Thermoleophilia</taxon>
        <taxon>Solirubrobacterales</taxon>
        <taxon>Capillimicrobiaceae</taxon>
        <taxon>Capillimicrobium</taxon>
    </lineage>
</organism>
<feature type="signal peptide" evidence="1">
    <location>
        <begin position="1"/>
        <end position="29"/>
    </location>
</feature>
<dbReference type="AlphaFoldDB" id="A0A9E7C1U7"/>
<evidence type="ECO:0008006" key="4">
    <source>
        <dbReference type="Google" id="ProtNLM"/>
    </source>
</evidence>
<protein>
    <recommendedName>
        <fullName evidence="4">DUF3224 domain-containing protein</fullName>
    </recommendedName>
</protein>
<dbReference type="InterPro" id="IPR021607">
    <property type="entry name" value="DUF3224"/>
</dbReference>
<evidence type="ECO:0000313" key="2">
    <source>
        <dbReference type="EMBL" id="UGS37064.1"/>
    </source>
</evidence>